<keyword evidence="2" id="KW-1185">Reference proteome</keyword>
<gene>
    <name evidence="1" type="ORF">JMJ77_013649</name>
</gene>
<evidence type="ECO:0000313" key="2">
    <source>
        <dbReference type="Proteomes" id="UP000699042"/>
    </source>
</evidence>
<comment type="caution">
    <text evidence="1">The sequence shown here is derived from an EMBL/GenBank/DDBJ whole genome shotgun (WGS) entry which is preliminary data.</text>
</comment>
<dbReference type="AlphaFoldDB" id="A0A9P7QQC9"/>
<sequence length="73" mass="8089">MAVCTLRLTVPDGDLSAILSLLRASDTIIILDLSKNQAANAFFLKLDCIYLHMAIGIDLKRNFAGRVLVQKER</sequence>
<protein>
    <submittedName>
        <fullName evidence="1">Uncharacterized protein</fullName>
    </submittedName>
</protein>
<accession>A0A9P7QQC9</accession>
<name>A0A9P7QQC9_9PEZI</name>
<evidence type="ECO:0000313" key="1">
    <source>
        <dbReference type="EMBL" id="KAG7040652.1"/>
    </source>
</evidence>
<proteinExistence type="predicted"/>
<reference evidence="1" key="1">
    <citation type="submission" date="2021-05" db="EMBL/GenBank/DDBJ databases">
        <title>Comparative genomics of three Colletotrichum scovillei strains and genetic complementation revealed genes involved fungal growth and virulence on chili pepper.</title>
        <authorList>
            <person name="Hsieh D.-K."/>
            <person name="Chuang S.-C."/>
            <person name="Chen C.-Y."/>
            <person name="Chao Y.-T."/>
            <person name="Lu M.-Y.J."/>
            <person name="Lee M.-H."/>
            <person name="Shih M.-C."/>
        </authorList>
    </citation>
    <scope>NUCLEOTIDE SEQUENCE</scope>
    <source>
        <strain evidence="1">Coll-153</strain>
    </source>
</reference>
<dbReference type="EMBL" id="JAESDN010000021">
    <property type="protein sequence ID" value="KAG7040652.1"/>
    <property type="molecule type" value="Genomic_DNA"/>
</dbReference>
<organism evidence="1 2">
    <name type="scientific">Colletotrichum scovillei</name>
    <dbReference type="NCBI Taxonomy" id="1209932"/>
    <lineage>
        <taxon>Eukaryota</taxon>
        <taxon>Fungi</taxon>
        <taxon>Dikarya</taxon>
        <taxon>Ascomycota</taxon>
        <taxon>Pezizomycotina</taxon>
        <taxon>Sordariomycetes</taxon>
        <taxon>Hypocreomycetidae</taxon>
        <taxon>Glomerellales</taxon>
        <taxon>Glomerellaceae</taxon>
        <taxon>Colletotrichum</taxon>
        <taxon>Colletotrichum acutatum species complex</taxon>
    </lineage>
</organism>
<dbReference type="Proteomes" id="UP000699042">
    <property type="component" value="Unassembled WGS sequence"/>
</dbReference>